<accession>A0ACC1Y6D1</accession>
<dbReference type="Proteomes" id="UP001164539">
    <property type="component" value="Chromosome 5"/>
</dbReference>
<name>A0ACC1Y6D1_MELAZ</name>
<evidence type="ECO:0000313" key="2">
    <source>
        <dbReference type="Proteomes" id="UP001164539"/>
    </source>
</evidence>
<gene>
    <name evidence="1" type="ORF">OWV82_010693</name>
</gene>
<organism evidence="1 2">
    <name type="scientific">Melia azedarach</name>
    <name type="common">Chinaberry tree</name>
    <dbReference type="NCBI Taxonomy" id="155640"/>
    <lineage>
        <taxon>Eukaryota</taxon>
        <taxon>Viridiplantae</taxon>
        <taxon>Streptophyta</taxon>
        <taxon>Embryophyta</taxon>
        <taxon>Tracheophyta</taxon>
        <taxon>Spermatophyta</taxon>
        <taxon>Magnoliopsida</taxon>
        <taxon>eudicotyledons</taxon>
        <taxon>Gunneridae</taxon>
        <taxon>Pentapetalae</taxon>
        <taxon>rosids</taxon>
        <taxon>malvids</taxon>
        <taxon>Sapindales</taxon>
        <taxon>Meliaceae</taxon>
        <taxon>Melia</taxon>
    </lineage>
</organism>
<keyword evidence="2" id="KW-1185">Reference proteome</keyword>
<reference evidence="1 2" key="1">
    <citation type="journal article" date="2023" name="Science">
        <title>Complex scaffold remodeling in plant triterpene biosynthesis.</title>
        <authorList>
            <person name="De La Pena R."/>
            <person name="Hodgson H."/>
            <person name="Liu J.C."/>
            <person name="Stephenson M.J."/>
            <person name="Martin A.C."/>
            <person name="Owen C."/>
            <person name="Harkess A."/>
            <person name="Leebens-Mack J."/>
            <person name="Jimenez L.E."/>
            <person name="Osbourn A."/>
            <person name="Sattely E.S."/>
        </authorList>
    </citation>
    <scope>NUCLEOTIDE SEQUENCE [LARGE SCALE GENOMIC DNA]</scope>
    <source>
        <strain evidence="2">cv. JPN11</strain>
        <tissue evidence="1">Leaf</tissue>
    </source>
</reference>
<protein>
    <submittedName>
        <fullName evidence="1">Transposon Ty3 gag-pol polyprotein</fullName>
    </submittedName>
</protein>
<proteinExistence type="predicted"/>
<sequence>MKKWEDKKRRDVELQEGDLVTVKLLPQQFKSLQKVHKGLVRHYEGPFSIMKKVGKVSYRVLLLPKLKIHPVFHVSMLKPYHGDEEDSSQRESKRAPTVVVTSFEKEVECILADRRVRMPDVPNYTEYFVK</sequence>
<evidence type="ECO:0000313" key="1">
    <source>
        <dbReference type="EMBL" id="KAJ4719075.1"/>
    </source>
</evidence>
<comment type="caution">
    <text evidence="1">The sequence shown here is derived from an EMBL/GenBank/DDBJ whole genome shotgun (WGS) entry which is preliminary data.</text>
</comment>
<dbReference type="EMBL" id="CM051398">
    <property type="protein sequence ID" value="KAJ4719075.1"/>
    <property type="molecule type" value="Genomic_DNA"/>
</dbReference>